<accession>A0A914S329</accession>
<organism evidence="2 3">
    <name type="scientific">Parascaris equorum</name>
    <name type="common">Equine roundworm</name>
    <dbReference type="NCBI Taxonomy" id="6256"/>
    <lineage>
        <taxon>Eukaryota</taxon>
        <taxon>Metazoa</taxon>
        <taxon>Ecdysozoa</taxon>
        <taxon>Nematoda</taxon>
        <taxon>Chromadorea</taxon>
        <taxon>Rhabditida</taxon>
        <taxon>Spirurina</taxon>
        <taxon>Ascaridomorpha</taxon>
        <taxon>Ascaridoidea</taxon>
        <taxon>Ascarididae</taxon>
        <taxon>Parascaris</taxon>
    </lineage>
</organism>
<keyword evidence="2" id="KW-1185">Reference proteome</keyword>
<protein>
    <submittedName>
        <fullName evidence="3">Uncharacterized protein</fullName>
    </submittedName>
</protein>
<dbReference type="WBParaSite" id="PEQ_0000870601-mRNA-1">
    <property type="protein sequence ID" value="PEQ_0000870601-mRNA-1"/>
    <property type="gene ID" value="PEQ_0000870601"/>
</dbReference>
<evidence type="ECO:0000256" key="1">
    <source>
        <dbReference type="SAM" id="MobiDB-lite"/>
    </source>
</evidence>
<feature type="compositionally biased region" description="Polar residues" evidence="1">
    <location>
        <begin position="1"/>
        <end position="13"/>
    </location>
</feature>
<evidence type="ECO:0000313" key="3">
    <source>
        <dbReference type="WBParaSite" id="PEQ_0000870601-mRNA-1"/>
    </source>
</evidence>
<reference evidence="3" key="1">
    <citation type="submission" date="2022-11" db="UniProtKB">
        <authorList>
            <consortium name="WormBaseParasite"/>
        </authorList>
    </citation>
    <scope>IDENTIFICATION</scope>
</reference>
<proteinExistence type="predicted"/>
<evidence type="ECO:0000313" key="2">
    <source>
        <dbReference type="Proteomes" id="UP000887564"/>
    </source>
</evidence>
<name>A0A914S329_PAREQ</name>
<feature type="region of interest" description="Disordered" evidence="1">
    <location>
        <begin position="1"/>
        <end position="23"/>
    </location>
</feature>
<dbReference type="Proteomes" id="UP000887564">
    <property type="component" value="Unplaced"/>
</dbReference>
<sequence>FRVQKFLNSSWETGSGRGRRSEKRFDLEEVYSANEIPDKRH</sequence>
<dbReference type="AlphaFoldDB" id="A0A914S329"/>